<dbReference type="OrthoDB" id="4179385at2"/>
<accession>A0A239KPF1</accession>
<organism evidence="2 3">
    <name type="scientific">Asanoa hainanensis</name>
    <dbReference type="NCBI Taxonomy" id="560556"/>
    <lineage>
        <taxon>Bacteria</taxon>
        <taxon>Bacillati</taxon>
        <taxon>Actinomycetota</taxon>
        <taxon>Actinomycetes</taxon>
        <taxon>Micromonosporales</taxon>
        <taxon>Micromonosporaceae</taxon>
        <taxon>Asanoa</taxon>
    </lineage>
</organism>
<dbReference type="EMBL" id="FZPH01000003">
    <property type="protein sequence ID" value="SNT19054.1"/>
    <property type="molecule type" value="Genomic_DNA"/>
</dbReference>
<reference evidence="2 3" key="1">
    <citation type="submission" date="2017-06" db="EMBL/GenBank/DDBJ databases">
        <authorList>
            <person name="Kim H.J."/>
            <person name="Triplett B.A."/>
        </authorList>
    </citation>
    <scope>NUCLEOTIDE SEQUENCE [LARGE SCALE GENOMIC DNA]</scope>
    <source>
        <strain evidence="2 3">CGMCC 4.5593</strain>
    </source>
</reference>
<keyword evidence="3" id="KW-1185">Reference proteome</keyword>
<evidence type="ECO:0000313" key="3">
    <source>
        <dbReference type="Proteomes" id="UP000198362"/>
    </source>
</evidence>
<protein>
    <submittedName>
        <fullName evidence="2">Uncharacterized protein</fullName>
    </submittedName>
</protein>
<name>A0A239KPF1_9ACTN</name>
<dbReference type="Proteomes" id="UP000198362">
    <property type="component" value="Unassembled WGS sequence"/>
</dbReference>
<proteinExistence type="predicted"/>
<feature type="region of interest" description="Disordered" evidence="1">
    <location>
        <begin position="162"/>
        <end position="186"/>
    </location>
</feature>
<dbReference type="AlphaFoldDB" id="A0A239KPF1"/>
<dbReference type="RefSeq" id="WP_089247279.1">
    <property type="nucleotide sequence ID" value="NZ_FZPH01000003.1"/>
</dbReference>
<evidence type="ECO:0000256" key="1">
    <source>
        <dbReference type="SAM" id="MobiDB-lite"/>
    </source>
</evidence>
<gene>
    <name evidence="2" type="ORF">SAMN05421812_103630</name>
</gene>
<evidence type="ECO:0000313" key="2">
    <source>
        <dbReference type="EMBL" id="SNT19054.1"/>
    </source>
</evidence>
<sequence length="186" mass="19989">MEITEALATDAGMWGLWSPTAFHDVVDYETWEDALLEDEDILRHVVAGAFVPINIDGDGAYQFVARVGSASEPAGLTERESAYTLVISDPYLFVATAGAVISGIEHVGDDPDNGLRIPLEPGRWQVTVALVDWTAEPGAQDDDGAPKPGALPDFVVLINPGTSGGYRAKVETFDREEDQSRLNSAE</sequence>